<dbReference type="PANTHER" id="PTHR30136:SF39">
    <property type="entry name" value="TRANSCRIPTIONAL REGULATORY PROTEIN"/>
    <property type="match status" value="1"/>
</dbReference>
<dbReference type="SMART" id="SM00346">
    <property type="entry name" value="HTH_ICLR"/>
    <property type="match status" value="1"/>
</dbReference>
<gene>
    <name evidence="4" type="ORF">J1C47_21280</name>
</gene>
<proteinExistence type="predicted"/>
<organism evidence="4 5">
    <name type="scientific">Jiella sonneratiae</name>
    <dbReference type="NCBI Taxonomy" id="2816856"/>
    <lineage>
        <taxon>Bacteria</taxon>
        <taxon>Pseudomonadati</taxon>
        <taxon>Pseudomonadota</taxon>
        <taxon>Alphaproteobacteria</taxon>
        <taxon>Hyphomicrobiales</taxon>
        <taxon>Aurantimonadaceae</taxon>
        <taxon>Jiella</taxon>
    </lineage>
</organism>
<dbReference type="Gene3D" id="1.10.10.10">
    <property type="entry name" value="Winged helix-like DNA-binding domain superfamily/Winged helix DNA-binding domain"/>
    <property type="match status" value="1"/>
</dbReference>
<dbReference type="InterPro" id="IPR029016">
    <property type="entry name" value="GAF-like_dom_sf"/>
</dbReference>
<protein>
    <submittedName>
        <fullName evidence="4">Helix-turn-helix domain-containing protein</fullName>
    </submittedName>
</protein>
<evidence type="ECO:0000259" key="3">
    <source>
        <dbReference type="PROSITE" id="PS51077"/>
    </source>
</evidence>
<dbReference type="InterPro" id="IPR005471">
    <property type="entry name" value="Tscrpt_reg_IclR_N"/>
</dbReference>
<dbReference type="InterPro" id="IPR036390">
    <property type="entry name" value="WH_DNA-bd_sf"/>
</dbReference>
<accession>A0ABS3JAM3</accession>
<dbReference type="SUPFAM" id="SSF55781">
    <property type="entry name" value="GAF domain-like"/>
    <property type="match status" value="1"/>
</dbReference>
<dbReference type="SUPFAM" id="SSF46785">
    <property type="entry name" value="Winged helix' DNA-binding domain"/>
    <property type="match status" value="1"/>
</dbReference>
<evidence type="ECO:0000313" key="5">
    <source>
        <dbReference type="Proteomes" id="UP000664288"/>
    </source>
</evidence>
<sequence length="233" mass="25243">MTPPRDLPPTGVLERGLLLLSLFTQQTPVLQLKDLSAASGLDKATILRALKTLVAWGYLEKRPDGSYSPGPANLRMAAIYRQTSNFVRRIEGAIVSISDAIGQTTSFFVRSNGERVCLARDNVHRDFRYFIEVGATVPLADGGAAARLLLAYTDPDSPAHAKIRSEARYISRGERNRHLASVAVPVFEGDGTFLGTLTITGMAADLDDETLLRFSRIAADELARVGLSVAASR</sequence>
<keyword evidence="2" id="KW-0804">Transcription</keyword>
<keyword evidence="5" id="KW-1185">Reference proteome</keyword>
<evidence type="ECO:0000313" key="4">
    <source>
        <dbReference type="EMBL" id="MBO0906190.1"/>
    </source>
</evidence>
<dbReference type="PANTHER" id="PTHR30136">
    <property type="entry name" value="HELIX-TURN-HELIX TRANSCRIPTIONAL REGULATOR, ICLR FAMILY"/>
    <property type="match status" value="1"/>
</dbReference>
<dbReference type="Gene3D" id="3.30.450.40">
    <property type="match status" value="2"/>
</dbReference>
<dbReference type="Pfam" id="PF09339">
    <property type="entry name" value="HTH_IclR"/>
    <property type="match status" value="1"/>
</dbReference>
<reference evidence="4 5" key="1">
    <citation type="submission" date="2021-03" db="EMBL/GenBank/DDBJ databases">
        <title>Whole genome sequence of Jiella sp. MQZ13P-4.</title>
        <authorList>
            <person name="Tuo L."/>
        </authorList>
    </citation>
    <scope>NUCLEOTIDE SEQUENCE [LARGE SCALE GENOMIC DNA]</scope>
    <source>
        <strain evidence="4 5">MQZ13P-4</strain>
    </source>
</reference>
<evidence type="ECO:0000256" key="2">
    <source>
        <dbReference type="ARBA" id="ARBA00023163"/>
    </source>
</evidence>
<dbReference type="RefSeq" id="WP_207352823.1">
    <property type="nucleotide sequence ID" value="NZ_JAFMPY010000033.1"/>
</dbReference>
<name>A0ABS3JAM3_9HYPH</name>
<feature type="domain" description="HTH iclR-type" evidence="3">
    <location>
        <begin position="10"/>
        <end position="71"/>
    </location>
</feature>
<dbReference type="InterPro" id="IPR036388">
    <property type="entry name" value="WH-like_DNA-bd_sf"/>
</dbReference>
<dbReference type="PROSITE" id="PS51077">
    <property type="entry name" value="HTH_ICLR"/>
    <property type="match status" value="1"/>
</dbReference>
<dbReference type="Proteomes" id="UP000664288">
    <property type="component" value="Unassembled WGS sequence"/>
</dbReference>
<evidence type="ECO:0000256" key="1">
    <source>
        <dbReference type="ARBA" id="ARBA00023015"/>
    </source>
</evidence>
<keyword evidence="1" id="KW-0805">Transcription regulation</keyword>
<dbReference type="EMBL" id="JAFMPY010000033">
    <property type="protein sequence ID" value="MBO0906190.1"/>
    <property type="molecule type" value="Genomic_DNA"/>
</dbReference>
<comment type="caution">
    <text evidence="4">The sequence shown here is derived from an EMBL/GenBank/DDBJ whole genome shotgun (WGS) entry which is preliminary data.</text>
</comment>
<dbReference type="InterPro" id="IPR050707">
    <property type="entry name" value="HTH_MetabolicPath_Reg"/>
</dbReference>